<feature type="region of interest" description="Disordered" evidence="1">
    <location>
        <begin position="358"/>
        <end position="446"/>
    </location>
</feature>
<dbReference type="Pfam" id="PF13620">
    <property type="entry name" value="CarboxypepD_reg"/>
    <property type="match status" value="1"/>
</dbReference>
<protein>
    <submittedName>
        <fullName evidence="2">Uncharacterized protein</fullName>
    </submittedName>
</protein>
<evidence type="ECO:0000256" key="1">
    <source>
        <dbReference type="SAM" id="MobiDB-lite"/>
    </source>
</evidence>
<proteinExistence type="predicted"/>
<dbReference type="InterPro" id="IPR008969">
    <property type="entry name" value="CarboxyPept-like_regulatory"/>
</dbReference>
<feature type="compositionally biased region" description="Low complexity" evidence="1">
    <location>
        <begin position="373"/>
        <end position="399"/>
    </location>
</feature>
<feature type="compositionally biased region" description="Pro residues" evidence="1">
    <location>
        <begin position="362"/>
        <end position="372"/>
    </location>
</feature>
<dbReference type="SUPFAM" id="SSF49464">
    <property type="entry name" value="Carboxypeptidase regulatory domain-like"/>
    <property type="match status" value="1"/>
</dbReference>
<feature type="compositionally biased region" description="Polar residues" evidence="1">
    <location>
        <begin position="433"/>
        <end position="443"/>
    </location>
</feature>
<comment type="caution">
    <text evidence="2">The sequence shown here is derived from an EMBL/GenBank/DDBJ whole genome shotgun (WGS) entry which is preliminary data.</text>
</comment>
<dbReference type="Gene3D" id="2.60.40.1120">
    <property type="entry name" value="Carboxypeptidase-like, regulatory domain"/>
    <property type="match status" value="1"/>
</dbReference>
<gene>
    <name evidence="2" type="ORF">A3A32_01040</name>
</gene>
<reference evidence="2 3" key="1">
    <citation type="journal article" date="2016" name="Nat. Commun.">
        <title>Thousands of microbial genomes shed light on interconnected biogeochemical processes in an aquifer system.</title>
        <authorList>
            <person name="Anantharaman K."/>
            <person name="Brown C.T."/>
            <person name="Hug L.A."/>
            <person name="Sharon I."/>
            <person name="Castelle C.J."/>
            <person name="Probst A.J."/>
            <person name="Thomas B.C."/>
            <person name="Singh A."/>
            <person name="Wilkins M.J."/>
            <person name="Karaoz U."/>
            <person name="Brodie E.L."/>
            <person name="Williams K.H."/>
            <person name="Hubbard S.S."/>
            <person name="Banfield J.F."/>
        </authorList>
    </citation>
    <scope>NUCLEOTIDE SEQUENCE [LARGE SCALE GENOMIC DNA]</scope>
</reference>
<feature type="compositionally biased region" description="Pro residues" evidence="1">
    <location>
        <begin position="400"/>
        <end position="430"/>
    </location>
</feature>
<evidence type="ECO:0000313" key="3">
    <source>
        <dbReference type="Proteomes" id="UP000177081"/>
    </source>
</evidence>
<feature type="region of interest" description="Disordered" evidence="1">
    <location>
        <begin position="38"/>
        <end position="68"/>
    </location>
</feature>
<feature type="region of interest" description="Disordered" evidence="1">
    <location>
        <begin position="253"/>
        <end position="283"/>
    </location>
</feature>
<organism evidence="2 3">
    <name type="scientific">Candidatus Wildermuthbacteria bacterium RIFCSPLOWO2_01_FULL_48_35</name>
    <dbReference type="NCBI Taxonomy" id="1802463"/>
    <lineage>
        <taxon>Bacteria</taxon>
        <taxon>Candidatus Wildermuthiibacteriota</taxon>
    </lineage>
</organism>
<accession>A0A1G2RLJ8</accession>
<name>A0A1G2RLJ8_9BACT</name>
<sequence>MEKIWRTVWRNRTNTALLMLAWLALVLILWGTMCRNKDEKSGMPPQTSTTTTANTGGNGRNAPHSNSGALLGIVRDKNGGVVAGATVRAVNRADAKTTEIKSDSGGLYSMTLPEGKYVVVAQKPGFEASLVDGVTIASAITQNLILTPSGQANPPPGMNNPEGYVFRNGTAGPQDVKVVLAAQGTDPKRIKNVSEVALSGDGMAIQYRDGQSVASYPGALNGERAWKAQLSDGTAVYVQKKCGNIIVPPSPSAPKIIYATPPSPPPPPQRRPEPRRPEPAPAPQSFTVTIVAEATATASASCNGTKAEATGYGRAEATITSPTYDGAYKKAVSEAQKQAQKAATASAKANVNVSCEAAPSPALRPTPTPTASPTPTTTPTAIPTASPTPTATPTASPTPTVSPTPTAMPSPTPSPTATPTPTASPTPTPTPTLLVSVSPQPNAGSAPLDVDVVITVSGTAEGLIRYRLDCTNDGVWEREIVTDSTTWHANGICRYTIPGEHTVRVEARRPFDTGPSVGGTSTIIVTQ</sequence>
<evidence type="ECO:0000313" key="2">
    <source>
        <dbReference type="EMBL" id="OHA73706.1"/>
    </source>
</evidence>
<dbReference type="Proteomes" id="UP000177081">
    <property type="component" value="Unassembled WGS sequence"/>
</dbReference>
<dbReference type="AlphaFoldDB" id="A0A1G2RLJ8"/>
<dbReference type="EMBL" id="MHUI01000042">
    <property type="protein sequence ID" value="OHA73706.1"/>
    <property type="molecule type" value="Genomic_DNA"/>
</dbReference>